<feature type="region of interest" description="Disordered" evidence="1">
    <location>
        <begin position="44"/>
        <end position="88"/>
    </location>
</feature>
<protein>
    <submittedName>
        <fullName evidence="2">Uncharacterized protein</fullName>
    </submittedName>
</protein>
<name>A0A8S9R6U6_BRACR</name>
<accession>A0A8S9R6U6</accession>
<evidence type="ECO:0000313" key="2">
    <source>
        <dbReference type="EMBL" id="KAF3559440.1"/>
    </source>
</evidence>
<dbReference type="AlphaFoldDB" id="A0A8S9R6U6"/>
<feature type="compositionally biased region" description="Basic and acidic residues" evidence="1">
    <location>
        <begin position="77"/>
        <end position="88"/>
    </location>
</feature>
<feature type="compositionally biased region" description="Basic and acidic residues" evidence="1">
    <location>
        <begin position="56"/>
        <end position="66"/>
    </location>
</feature>
<sequence>MINDQYQPQENESKGRTFLSRIRHRIDGADHGFQTKLRRISPILTLGASDRPSSNRIEERSTKEEMEWTQSSNSSFGREKEKPKLFFF</sequence>
<proteinExistence type="predicted"/>
<gene>
    <name evidence="2" type="ORF">F2Q69_00011506</name>
</gene>
<organism evidence="2 3">
    <name type="scientific">Brassica cretica</name>
    <name type="common">Mustard</name>
    <dbReference type="NCBI Taxonomy" id="69181"/>
    <lineage>
        <taxon>Eukaryota</taxon>
        <taxon>Viridiplantae</taxon>
        <taxon>Streptophyta</taxon>
        <taxon>Embryophyta</taxon>
        <taxon>Tracheophyta</taxon>
        <taxon>Spermatophyta</taxon>
        <taxon>Magnoliopsida</taxon>
        <taxon>eudicotyledons</taxon>
        <taxon>Gunneridae</taxon>
        <taxon>Pentapetalae</taxon>
        <taxon>rosids</taxon>
        <taxon>malvids</taxon>
        <taxon>Brassicales</taxon>
        <taxon>Brassicaceae</taxon>
        <taxon>Brassiceae</taxon>
        <taxon>Brassica</taxon>
    </lineage>
</organism>
<dbReference type="Proteomes" id="UP000712600">
    <property type="component" value="Unassembled WGS sequence"/>
</dbReference>
<comment type="caution">
    <text evidence="2">The sequence shown here is derived from an EMBL/GenBank/DDBJ whole genome shotgun (WGS) entry which is preliminary data.</text>
</comment>
<dbReference type="EMBL" id="QGKX02000996">
    <property type="protein sequence ID" value="KAF3559440.1"/>
    <property type="molecule type" value="Genomic_DNA"/>
</dbReference>
<evidence type="ECO:0000256" key="1">
    <source>
        <dbReference type="SAM" id="MobiDB-lite"/>
    </source>
</evidence>
<evidence type="ECO:0000313" key="3">
    <source>
        <dbReference type="Proteomes" id="UP000712600"/>
    </source>
</evidence>
<reference evidence="2" key="1">
    <citation type="submission" date="2019-12" db="EMBL/GenBank/DDBJ databases">
        <title>Genome sequencing and annotation of Brassica cretica.</title>
        <authorList>
            <person name="Studholme D.J."/>
            <person name="Sarris P."/>
        </authorList>
    </citation>
    <scope>NUCLEOTIDE SEQUENCE</scope>
    <source>
        <strain evidence="2">PFS-109/04</strain>
        <tissue evidence="2">Leaf</tissue>
    </source>
</reference>